<protein>
    <submittedName>
        <fullName evidence="2">GNAT family N-acetyltransferase</fullName>
        <ecNumber evidence="2">2.3.1.-</ecNumber>
    </submittedName>
</protein>
<keyword evidence="2" id="KW-0808">Transferase</keyword>
<dbReference type="Gene3D" id="3.40.630.30">
    <property type="match status" value="1"/>
</dbReference>
<dbReference type="Pfam" id="PF13673">
    <property type="entry name" value="Acetyltransf_10"/>
    <property type="match status" value="1"/>
</dbReference>
<dbReference type="GO" id="GO:0016747">
    <property type="term" value="F:acyltransferase activity, transferring groups other than amino-acyl groups"/>
    <property type="evidence" value="ECO:0007669"/>
    <property type="project" value="InterPro"/>
</dbReference>
<feature type="domain" description="N-acetyltransferase" evidence="1">
    <location>
        <begin position="7"/>
        <end position="160"/>
    </location>
</feature>
<dbReference type="PROSITE" id="PS51186">
    <property type="entry name" value="GNAT"/>
    <property type="match status" value="1"/>
</dbReference>
<dbReference type="CDD" id="cd04301">
    <property type="entry name" value="NAT_SF"/>
    <property type="match status" value="1"/>
</dbReference>
<reference evidence="2" key="2">
    <citation type="journal article" date="2024" name="Antonie Van Leeuwenhoek">
        <title>Roseihalotalea indica gen. nov., sp. nov., a halophilic Bacteroidetes from mesopelagic Southwest Indian Ocean with higher carbohydrate metabolic potential.</title>
        <authorList>
            <person name="Chen B."/>
            <person name="Zhang M."/>
            <person name="Lin D."/>
            <person name="Ye J."/>
            <person name="Tang K."/>
        </authorList>
    </citation>
    <scope>NUCLEOTIDE SEQUENCE</scope>
    <source>
        <strain evidence="2">TK19036</strain>
    </source>
</reference>
<accession>A0AA49JBV8</accession>
<dbReference type="PANTHER" id="PTHR43451:SF1">
    <property type="entry name" value="ACETYLTRANSFERASE"/>
    <property type="match status" value="1"/>
</dbReference>
<dbReference type="EMBL" id="CP120682">
    <property type="protein sequence ID" value="WKN34061.1"/>
    <property type="molecule type" value="Genomic_DNA"/>
</dbReference>
<keyword evidence="2" id="KW-0012">Acyltransferase</keyword>
<reference evidence="2" key="1">
    <citation type="journal article" date="2023" name="Comput. Struct. Biotechnol. J.">
        <title>Discovery of a novel marine Bacteroidetes with a rich repertoire of carbohydrate-active enzymes.</title>
        <authorList>
            <person name="Chen B."/>
            <person name="Liu G."/>
            <person name="Chen Q."/>
            <person name="Wang H."/>
            <person name="Liu L."/>
            <person name="Tang K."/>
        </authorList>
    </citation>
    <scope>NUCLEOTIDE SEQUENCE</scope>
    <source>
        <strain evidence="2">TK19036</strain>
    </source>
</reference>
<dbReference type="InterPro" id="IPR000182">
    <property type="entry name" value="GNAT_dom"/>
</dbReference>
<proteinExistence type="predicted"/>
<organism evidence="2">
    <name type="scientific">Roseihalotalea indica</name>
    <dbReference type="NCBI Taxonomy" id="2867963"/>
    <lineage>
        <taxon>Bacteria</taxon>
        <taxon>Pseudomonadati</taxon>
        <taxon>Bacteroidota</taxon>
        <taxon>Cytophagia</taxon>
        <taxon>Cytophagales</taxon>
        <taxon>Catalimonadaceae</taxon>
        <taxon>Roseihalotalea</taxon>
    </lineage>
</organism>
<dbReference type="EC" id="2.3.1.-" evidence="2"/>
<dbReference type="SUPFAM" id="SSF55729">
    <property type="entry name" value="Acyl-CoA N-acyltransferases (Nat)"/>
    <property type="match status" value="1"/>
</dbReference>
<name>A0AA49JBV8_9BACT</name>
<evidence type="ECO:0000259" key="1">
    <source>
        <dbReference type="PROSITE" id="PS51186"/>
    </source>
</evidence>
<dbReference type="InterPro" id="IPR052564">
    <property type="entry name" value="N-acetyltrans/Recomb-assoc"/>
</dbReference>
<evidence type="ECO:0000313" key="2">
    <source>
        <dbReference type="EMBL" id="WKN34061.1"/>
    </source>
</evidence>
<dbReference type="AlphaFoldDB" id="A0AA49JBV8"/>
<dbReference type="PANTHER" id="PTHR43451">
    <property type="entry name" value="ACETYLTRANSFERASE (GNAT) FAMILY PROTEIN"/>
    <property type="match status" value="1"/>
</dbReference>
<gene>
    <name evidence="2" type="ORF">K4G66_16910</name>
</gene>
<sequence>MQPASIIHIRQAVLDDLPEILTLFVGTIQHTCQNDYNAEQIAAWTASVDNKSRWQDALADQYFLVAEIDNKLVGFSSLEHGNYLDFMYVHYAYERRGIAHTLYQAIETEARRLGSTFITAYVSKTARSFFEKQGFKMVKENKNLIRSVELINYRMIKNIESLPLTLYQQTEKT</sequence>
<dbReference type="InterPro" id="IPR016181">
    <property type="entry name" value="Acyl_CoA_acyltransferase"/>
</dbReference>